<organism evidence="1 2">
    <name type="scientific">Danio rerio</name>
    <name type="common">Zebrafish</name>
    <name type="synonym">Brachydanio rerio</name>
    <dbReference type="NCBI Taxonomy" id="7955"/>
    <lineage>
        <taxon>Eukaryota</taxon>
        <taxon>Metazoa</taxon>
        <taxon>Chordata</taxon>
        <taxon>Craniata</taxon>
        <taxon>Vertebrata</taxon>
        <taxon>Euteleostomi</taxon>
        <taxon>Actinopterygii</taxon>
        <taxon>Neopterygii</taxon>
        <taxon>Teleostei</taxon>
        <taxon>Ostariophysi</taxon>
        <taxon>Cypriniformes</taxon>
        <taxon>Danionidae</taxon>
        <taxon>Danioninae</taxon>
        <taxon>Danio</taxon>
    </lineage>
</organism>
<dbReference type="RefSeq" id="XP_073807966.1">
    <property type="nucleotide sequence ID" value="XM_073951865.1"/>
</dbReference>
<name>A0AC58JNC2_DANRE</name>
<proteinExistence type="predicted"/>
<reference evidence="2" key="1">
    <citation type="submission" date="2025-08" db="UniProtKB">
        <authorList>
            <consortium name="RefSeq"/>
        </authorList>
    </citation>
    <scope>IDENTIFICATION</scope>
    <source>
        <strain evidence="2">Tuebingen</strain>
        <tissue evidence="2">Fibroblasts and whole tissue</tissue>
    </source>
</reference>
<evidence type="ECO:0000313" key="1">
    <source>
        <dbReference type="Proteomes" id="UP000000437"/>
    </source>
</evidence>
<sequence length="430" mass="48338">MMQYEKNGSSENIMEMDLESEEKMSFRKGHQYRRKNSILVFLAAVCVFIFMVMTLVNLLHQQRKFSELESWIYSHTSNITSISSHLQTTDEKEMFNIQAWMTNLTSSLSSITSKQKENLQKMERQQDLTNAEVKSLSSAVSALASKIDASVSNQDQKRAEIKNTLESLQSSVTSLQSDLQSKQSDFDSLSSSMSELKSSASDLTSSVTALSSQLSAAMEQQEVKSLMNSLSSAVSALTSKLSETDSLSSSLNELKSSVSDLSSSIAALSSKQQSSEERILNALKGLMSNTSAKTADVPVKSCKSGWIVYKSSCFFFSETQVSWSEARDYCKQQEASLLKIQDDNEEWSFLKNHTIPKHYWVGLTDQNTGQWRWVDETPYSINKERWNQGQPDDWKNHGLGEEGEDCGHISYTGKLNDIHCSTKIRFICRN</sequence>
<evidence type="ECO:0000313" key="2">
    <source>
        <dbReference type="RefSeq" id="XP_073807966.1"/>
    </source>
</evidence>
<gene>
    <name evidence="2" type="primary">asgr1c.1</name>
</gene>
<protein>
    <submittedName>
        <fullName evidence="2">Uncharacterized protein asgr1c.1 isoform X3</fullName>
    </submittedName>
</protein>
<keyword evidence="1" id="KW-1185">Reference proteome</keyword>
<accession>A0AC58JNC2</accession>
<dbReference type="Proteomes" id="UP000000437">
    <property type="component" value="Chromosome 5"/>
</dbReference>